<comment type="caution">
    <text evidence="2">The sequence shown here is derived from an EMBL/GenBank/DDBJ whole genome shotgun (WGS) entry which is preliminary data.</text>
</comment>
<dbReference type="RefSeq" id="WP_028158116.1">
    <property type="nucleotide sequence ID" value="NZ_CP126005.1"/>
</dbReference>
<keyword evidence="1" id="KW-0812">Transmembrane</keyword>
<feature type="transmembrane region" description="Helical" evidence="1">
    <location>
        <begin position="53"/>
        <end position="78"/>
    </location>
</feature>
<proteinExistence type="predicted"/>
<dbReference type="AlphaFoldDB" id="A0A0A3Y103"/>
<reference evidence="2 3" key="1">
    <citation type="submission" date="2014-09" db="EMBL/GenBank/DDBJ databases">
        <title>Draft genome of Bradyrhizobium japonicum Is-34.</title>
        <authorList>
            <person name="Tsurumaru H."/>
            <person name="Yamakawa T."/>
            <person name="Hashimoto S."/>
            <person name="Okizaki K."/>
            <person name="Kanesaki Y."/>
            <person name="Yoshikawa H."/>
            <person name="Yajima S."/>
        </authorList>
    </citation>
    <scope>NUCLEOTIDE SEQUENCE [LARGE SCALE GENOMIC DNA]</scope>
    <source>
        <strain evidence="2 3">Is-34</strain>
    </source>
</reference>
<keyword evidence="1" id="KW-0472">Membrane</keyword>
<feature type="transmembrane region" description="Helical" evidence="1">
    <location>
        <begin position="20"/>
        <end position="41"/>
    </location>
</feature>
<name>A0A0A3Y103_BRAJP</name>
<evidence type="ECO:0008006" key="4">
    <source>
        <dbReference type="Google" id="ProtNLM"/>
    </source>
</evidence>
<dbReference type="Proteomes" id="UP000030377">
    <property type="component" value="Unassembled WGS sequence"/>
</dbReference>
<accession>A0A0A3Y103</accession>
<dbReference type="STRING" id="375.BKD09_RS38025"/>
<organism evidence="2 3">
    <name type="scientific">Bradyrhizobium japonicum</name>
    <dbReference type="NCBI Taxonomy" id="375"/>
    <lineage>
        <taxon>Bacteria</taxon>
        <taxon>Pseudomonadati</taxon>
        <taxon>Pseudomonadota</taxon>
        <taxon>Alphaproteobacteria</taxon>
        <taxon>Hyphomicrobiales</taxon>
        <taxon>Nitrobacteraceae</taxon>
        <taxon>Bradyrhizobium</taxon>
    </lineage>
</organism>
<evidence type="ECO:0000313" key="2">
    <source>
        <dbReference type="EMBL" id="KGT80377.1"/>
    </source>
</evidence>
<evidence type="ECO:0000256" key="1">
    <source>
        <dbReference type="SAM" id="Phobius"/>
    </source>
</evidence>
<dbReference type="EMBL" id="JRPN01000004">
    <property type="protein sequence ID" value="KGT80377.1"/>
    <property type="molecule type" value="Genomic_DNA"/>
</dbReference>
<sequence length="139" mass="14633">MRRAGLVGVPRVRPWSWQAFLLGFIVVAMSAALQGVCVALGAKLYFAAFLPSLFVLGIIAGAPAAAFAALLTVPLVWWAFIPPFFQFMPLSSAGADSINLFCLLAALLIGLADLCRETMAMISRGGLKPSGESTATNSQ</sequence>
<gene>
    <name evidence="2" type="ORF">MA20_07150</name>
</gene>
<keyword evidence="1" id="KW-1133">Transmembrane helix</keyword>
<evidence type="ECO:0000313" key="3">
    <source>
        <dbReference type="Proteomes" id="UP000030377"/>
    </source>
</evidence>
<protein>
    <recommendedName>
        <fullName evidence="4">DUF4118 domain-containing protein</fullName>
    </recommendedName>
</protein>
<feature type="transmembrane region" description="Helical" evidence="1">
    <location>
        <begin position="98"/>
        <end position="115"/>
    </location>
</feature>